<reference evidence="3 4" key="1">
    <citation type="submission" date="2019-02" db="EMBL/GenBank/DDBJ databases">
        <title>Isolation and identification of novel species under the genus Muribaculum.</title>
        <authorList>
            <person name="Miyake S."/>
            <person name="Ding Y."/>
            <person name="Low A."/>
            <person name="Soh M."/>
            <person name="Seedorf H."/>
        </authorList>
    </citation>
    <scope>NUCLEOTIDE SEQUENCE [LARGE SCALE GENOMIC DNA]</scope>
    <source>
        <strain evidence="3 4">TLL-A3</strain>
    </source>
</reference>
<protein>
    <submittedName>
        <fullName evidence="3">Uncharacterized protein</fullName>
    </submittedName>
</protein>
<proteinExistence type="predicted"/>
<dbReference type="AlphaFoldDB" id="A0A4Z0V2X3"/>
<dbReference type="InterPro" id="IPR049281">
    <property type="entry name" value="BVU_3817-like_C_sf"/>
</dbReference>
<evidence type="ECO:0000313" key="3">
    <source>
        <dbReference type="EMBL" id="TGG39536.1"/>
    </source>
</evidence>
<feature type="domain" description="DUF5606" evidence="1">
    <location>
        <begin position="2"/>
        <end position="47"/>
    </location>
</feature>
<name>A0A4Z0V2X3_9BACT</name>
<dbReference type="InterPro" id="IPR049282">
    <property type="entry name" value="BVU_3817_N_sf"/>
</dbReference>
<dbReference type="GeneID" id="82148548"/>
<dbReference type="Pfam" id="PF21186">
    <property type="entry name" value="DUF6852"/>
    <property type="match status" value="1"/>
</dbReference>
<dbReference type="Proteomes" id="UP000297635">
    <property type="component" value="Unassembled WGS sequence"/>
</dbReference>
<dbReference type="Gene3D" id="2.30.30.730">
    <property type="match status" value="1"/>
</dbReference>
<evidence type="ECO:0000259" key="2">
    <source>
        <dbReference type="Pfam" id="PF21186"/>
    </source>
</evidence>
<keyword evidence="4" id="KW-1185">Reference proteome</keyword>
<dbReference type="Gene3D" id="1.10.10.1650">
    <property type="match status" value="1"/>
</dbReference>
<dbReference type="RefSeq" id="WP_135470164.1">
    <property type="nucleotide sequence ID" value="NZ_CASCNC010000051.1"/>
</dbReference>
<dbReference type="InterPro" id="IPR049280">
    <property type="entry name" value="DUF6852"/>
</dbReference>
<feature type="domain" description="DUF6852" evidence="2">
    <location>
        <begin position="50"/>
        <end position="119"/>
    </location>
</feature>
<accession>A0A4Z0V2X3</accession>
<dbReference type="InterPro" id="IPR041218">
    <property type="entry name" value="DUF5606"/>
</dbReference>
<evidence type="ECO:0000313" key="4">
    <source>
        <dbReference type="Proteomes" id="UP000297635"/>
    </source>
</evidence>
<dbReference type="Pfam" id="PF18347">
    <property type="entry name" value="DUF5606"/>
    <property type="match status" value="1"/>
</dbReference>
<comment type="caution">
    <text evidence="3">The sequence shown here is derived from an EMBL/GenBank/DDBJ whole genome shotgun (WGS) entry which is preliminary data.</text>
</comment>
<organism evidence="3 4">
    <name type="scientific">Duncaniella freteri</name>
    <dbReference type="NCBI Taxonomy" id="2530391"/>
    <lineage>
        <taxon>Bacteria</taxon>
        <taxon>Pseudomonadati</taxon>
        <taxon>Bacteroidota</taxon>
        <taxon>Bacteroidia</taxon>
        <taxon>Bacteroidales</taxon>
        <taxon>Muribaculaceae</taxon>
        <taxon>Duncaniella</taxon>
    </lineage>
</organism>
<evidence type="ECO:0000259" key="1">
    <source>
        <dbReference type="Pfam" id="PF18347"/>
    </source>
</evidence>
<gene>
    <name evidence="3" type="ORF">EZ315_02010</name>
</gene>
<sequence length="140" mass="15494">MLKTILSISGRPGLFRLVNRGKGMLIVEDIASGKRTPAYARDKVISLGDISIYTDEGDTPLSGVLDAVKTKNEGNPVDIKSLGKDDAVRAYFAEILPNFDQEKVYTTDIKKLLSWYNLLISAGITDFLPEEPTEQEETKE</sequence>
<dbReference type="EMBL" id="SJSA01000001">
    <property type="protein sequence ID" value="TGG39536.1"/>
    <property type="molecule type" value="Genomic_DNA"/>
</dbReference>